<evidence type="ECO:0000313" key="1">
    <source>
        <dbReference type="EMBL" id="KAI9909246.1"/>
    </source>
</evidence>
<accession>A0ACC0VUV3</accession>
<dbReference type="Proteomes" id="UP001163321">
    <property type="component" value="Chromosome 7"/>
</dbReference>
<evidence type="ECO:0000313" key="2">
    <source>
        <dbReference type="Proteomes" id="UP001163321"/>
    </source>
</evidence>
<name>A0ACC0VUV3_9STRA</name>
<comment type="caution">
    <text evidence="1">The sequence shown here is derived from an EMBL/GenBank/DDBJ whole genome shotgun (WGS) entry which is preliminary data.</text>
</comment>
<protein>
    <submittedName>
        <fullName evidence="1">Uncharacterized protein</fullName>
    </submittedName>
</protein>
<reference evidence="1 2" key="1">
    <citation type="journal article" date="2022" name="bioRxiv">
        <title>The genome of the oomycete Peronosclerospora sorghi, a cosmopolitan pathogen of maize and sorghum, is inflated with dispersed pseudogenes.</title>
        <authorList>
            <person name="Fletcher K."/>
            <person name="Martin F."/>
            <person name="Isakeit T."/>
            <person name="Cavanaugh K."/>
            <person name="Magill C."/>
            <person name="Michelmore R."/>
        </authorList>
    </citation>
    <scope>NUCLEOTIDE SEQUENCE [LARGE SCALE GENOMIC DNA]</scope>
    <source>
        <strain evidence="1">P6</strain>
    </source>
</reference>
<sequence length="238" mass="27104">MGLTQSSKRRPVFYFIGDSITEKGGDPAKNGFVTLLQEHYVRSIDCVNRGLAGYNSKWILNHAMPSYSQELKLEYSASFVTIFLGANDAALEHGPDKCQYVSLQDYRENLRKILHMVQPLMTPYGQVLLITPPCVIDSVRHNDRSDASAAKYAKVCVELAAAENVHVLDLHTYFNTAYPDEKVRKTYFVDGLHFSEKGNREVFKLLVIAINGMFDKDVLDKFTQWQLPDWHNLVPYHA</sequence>
<keyword evidence="2" id="KW-1185">Reference proteome</keyword>
<proteinExistence type="predicted"/>
<gene>
    <name evidence="1" type="ORF">PsorP6_014676</name>
</gene>
<dbReference type="EMBL" id="CM047586">
    <property type="protein sequence ID" value="KAI9909246.1"/>
    <property type="molecule type" value="Genomic_DNA"/>
</dbReference>
<organism evidence="1 2">
    <name type="scientific">Peronosclerospora sorghi</name>
    <dbReference type="NCBI Taxonomy" id="230839"/>
    <lineage>
        <taxon>Eukaryota</taxon>
        <taxon>Sar</taxon>
        <taxon>Stramenopiles</taxon>
        <taxon>Oomycota</taxon>
        <taxon>Peronosporomycetes</taxon>
        <taxon>Peronosporales</taxon>
        <taxon>Peronosporaceae</taxon>
        <taxon>Peronosclerospora</taxon>
    </lineage>
</organism>